<keyword evidence="11" id="KW-1185">Reference proteome</keyword>
<feature type="transmembrane region" description="Helical" evidence="7">
    <location>
        <begin position="239"/>
        <end position="261"/>
    </location>
</feature>
<dbReference type="EMBL" id="NFLJ01000001">
    <property type="protein sequence ID" value="OUQ36611.1"/>
    <property type="molecule type" value="Genomic_DNA"/>
</dbReference>
<keyword evidence="4 7" id="KW-0812">Transmembrane</keyword>
<comment type="caution">
    <text evidence="10">The sequence shown here is derived from an EMBL/GenBank/DDBJ whole genome shotgun (WGS) entry which is preliminary data.</text>
</comment>
<feature type="transmembrane region" description="Helical" evidence="7">
    <location>
        <begin position="205"/>
        <end position="227"/>
    </location>
</feature>
<evidence type="ECO:0000256" key="2">
    <source>
        <dbReference type="ARBA" id="ARBA00005801"/>
    </source>
</evidence>
<feature type="transmembrane region" description="Helical" evidence="7">
    <location>
        <begin position="118"/>
        <end position="133"/>
    </location>
</feature>
<dbReference type="GO" id="GO:0004190">
    <property type="term" value="F:aspartic-type endopeptidase activity"/>
    <property type="evidence" value="ECO:0007669"/>
    <property type="project" value="InterPro"/>
</dbReference>
<dbReference type="Pfam" id="PF06750">
    <property type="entry name" value="A24_N_bact"/>
    <property type="match status" value="1"/>
</dbReference>
<evidence type="ECO:0000313" key="11">
    <source>
        <dbReference type="Proteomes" id="UP000195305"/>
    </source>
</evidence>
<dbReference type="Proteomes" id="UP000195305">
    <property type="component" value="Unassembled WGS sequence"/>
</dbReference>
<accession>A0A1Y4T5W3</accession>
<keyword evidence="3" id="KW-1003">Cell membrane</keyword>
<evidence type="ECO:0000256" key="1">
    <source>
        <dbReference type="ARBA" id="ARBA00004651"/>
    </source>
</evidence>
<sequence>MSKYETKPTIKISMKGEIKMFLYVWFFILGTIVGSFFQLCMDRLPLGLDVIKGRSFCFRCFHPLQWKDLIPVMSFVLLKGRCRYCQRRISLRYPLFEILSGLLLVFMVYYITPMGKAFLLYLLIMDFITLTVIDKKWQIIPDFTLLLEAVLTIGLIFYIDVPFYERIIGMFIISLPMFLMNQWVIESFGGGDIKLMFISGFLLGYVHILLAFCIAVIVGGLYAWYLLIRRKAHRHSHIAFGGFLCLGILVSLFYGELILSFCFL</sequence>
<evidence type="ECO:0000256" key="3">
    <source>
        <dbReference type="ARBA" id="ARBA00022475"/>
    </source>
</evidence>
<protein>
    <recommendedName>
        <fullName evidence="12">Prepilin peptidase</fullName>
    </recommendedName>
</protein>
<dbReference type="GO" id="GO:0006465">
    <property type="term" value="P:signal peptide processing"/>
    <property type="evidence" value="ECO:0007669"/>
    <property type="project" value="TreeGrafter"/>
</dbReference>
<feature type="transmembrane region" description="Helical" evidence="7">
    <location>
        <begin position="139"/>
        <end position="159"/>
    </location>
</feature>
<evidence type="ECO:0000256" key="6">
    <source>
        <dbReference type="ARBA" id="ARBA00023136"/>
    </source>
</evidence>
<feature type="domain" description="Prepilin peptidase A24 N-terminal" evidence="9">
    <location>
        <begin position="28"/>
        <end position="109"/>
    </location>
</feature>
<evidence type="ECO:0000256" key="5">
    <source>
        <dbReference type="ARBA" id="ARBA00022989"/>
    </source>
</evidence>
<dbReference type="InterPro" id="IPR010627">
    <property type="entry name" value="Prepilin_pept_A24_N"/>
</dbReference>
<evidence type="ECO:0000256" key="7">
    <source>
        <dbReference type="SAM" id="Phobius"/>
    </source>
</evidence>
<feature type="transmembrane region" description="Helical" evidence="7">
    <location>
        <begin position="93"/>
        <end position="111"/>
    </location>
</feature>
<evidence type="ECO:0008006" key="12">
    <source>
        <dbReference type="Google" id="ProtNLM"/>
    </source>
</evidence>
<evidence type="ECO:0000259" key="9">
    <source>
        <dbReference type="Pfam" id="PF06750"/>
    </source>
</evidence>
<organism evidence="10 11">
    <name type="scientific">Massilimicrobiota timonensis</name>
    <dbReference type="NCBI Taxonomy" id="1776392"/>
    <lineage>
        <taxon>Bacteria</taxon>
        <taxon>Bacillati</taxon>
        <taxon>Bacillota</taxon>
        <taxon>Erysipelotrichia</taxon>
        <taxon>Erysipelotrichales</taxon>
        <taxon>Erysipelotrichaceae</taxon>
        <taxon>Massilimicrobiota</taxon>
    </lineage>
</organism>
<proteinExistence type="inferred from homology"/>
<dbReference type="PANTHER" id="PTHR30487">
    <property type="entry name" value="TYPE 4 PREPILIN-LIKE PROTEINS LEADER PEPTIDE-PROCESSING ENZYME"/>
    <property type="match status" value="1"/>
</dbReference>
<name>A0A1Y4T5W3_9FIRM</name>
<comment type="subcellular location">
    <subcellularLocation>
        <location evidence="1">Cell membrane</location>
        <topology evidence="1">Multi-pass membrane protein</topology>
    </subcellularLocation>
</comment>
<gene>
    <name evidence="10" type="ORF">B5E75_00280</name>
</gene>
<dbReference type="GO" id="GO:0005886">
    <property type="term" value="C:plasma membrane"/>
    <property type="evidence" value="ECO:0007669"/>
    <property type="project" value="UniProtKB-SubCell"/>
</dbReference>
<dbReference type="Pfam" id="PF01478">
    <property type="entry name" value="Peptidase_A24"/>
    <property type="match status" value="1"/>
</dbReference>
<keyword evidence="6 7" id="KW-0472">Membrane</keyword>
<dbReference type="InterPro" id="IPR000045">
    <property type="entry name" value="Prepilin_IV_endopep_pep"/>
</dbReference>
<dbReference type="OrthoDB" id="9789291at2"/>
<evidence type="ECO:0000313" key="10">
    <source>
        <dbReference type="EMBL" id="OUQ36611.1"/>
    </source>
</evidence>
<feature type="transmembrane region" description="Helical" evidence="7">
    <location>
        <begin position="20"/>
        <end position="39"/>
    </location>
</feature>
<reference evidence="10 11" key="1">
    <citation type="journal article" date="2018" name="BMC Genomics">
        <title>Whole genome sequencing and function prediction of 133 gut anaerobes isolated from chicken caecum in pure cultures.</title>
        <authorList>
            <person name="Medvecky M."/>
            <person name="Cejkova D."/>
            <person name="Polansky O."/>
            <person name="Karasova D."/>
            <person name="Kubasova T."/>
            <person name="Cizek A."/>
            <person name="Rychlik I."/>
        </authorList>
    </citation>
    <scope>NUCLEOTIDE SEQUENCE [LARGE SCALE GENOMIC DNA]</scope>
    <source>
        <strain evidence="10 11">An13</strain>
    </source>
</reference>
<dbReference type="PANTHER" id="PTHR30487:SF0">
    <property type="entry name" value="PREPILIN LEADER PEPTIDASE_N-METHYLTRANSFERASE-RELATED"/>
    <property type="match status" value="1"/>
</dbReference>
<dbReference type="AlphaFoldDB" id="A0A1Y4T5W3"/>
<keyword evidence="5 7" id="KW-1133">Transmembrane helix</keyword>
<feature type="domain" description="Prepilin type IV endopeptidase peptidase" evidence="8">
    <location>
        <begin position="123"/>
        <end position="223"/>
    </location>
</feature>
<evidence type="ECO:0000259" key="8">
    <source>
        <dbReference type="Pfam" id="PF01478"/>
    </source>
</evidence>
<dbReference type="Gene3D" id="1.20.120.1220">
    <property type="match status" value="1"/>
</dbReference>
<comment type="similarity">
    <text evidence="2">Belongs to the peptidase A24 family.</text>
</comment>
<feature type="transmembrane region" description="Helical" evidence="7">
    <location>
        <begin position="166"/>
        <end position="185"/>
    </location>
</feature>
<evidence type="ECO:0000256" key="4">
    <source>
        <dbReference type="ARBA" id="ARBA00022692"/>
    </source>
</evidence>
<dbReference type="InterPro" id="IPR050882">
    <property type="entry name" value="Prepilin_peptidase/N-MTase"/>
</dbReference>